<sequence length="657" mass="73740">MSERECEIWDRVSYKLALSSFARERKSVFTFPQKTNLNPFLMITKAVLRLFVNKEHVSGNSPGKENETDSGVNSMDFQEKLKLSDEEVIVTPSCYLPPIPAPRRMPEPTSHGRHQQSHHRSISVDRRDENSNGMSRLQTAKSRAAHIRARSKDRQNFDSMSSCSGYGPYTGGTMDRGRSRYRRNSDAASEMASLPPSGYGMGLGHRQRQGSVSSLLSNRSGKDLIFGLEEFEAQNKIDLDHERAEAAREKERMAQIATMRDRPCAIKDRIRELEGQLDENLQSLRMEKALVSGELREEENMLEIESSQLENNIRGQGSGELAKELEMTLRDRKRRVDALKNQLVVLDAEMREETLRLNAERDEQIIALQREEKQMMSRFQRKAPSYCTGPRVRRPRARSNSGFSYDGGSVLSVDSYGSTANSNWIVERASQLAQAKDSEKHVEEMKKLLMEVQEEKERLMRSLASASEEPTGGMTSPGYPRANSTFTNHTRSNSVGISQSGRNPSDSVFDQSVISPVKDSMPPSSNPSISDIGASASQVSFSARFTIDYEFLLIVWQRSGDYAIKCVSGRRCEKKGEPSDDEIRRECLSKSGSTNALGSSRTQPASNRRARHQPICNSRKAIKTGIKEETTAMEAVEEQMGAVRSPYSLATVVQVIH</sequence>
<keyword evidence="1" id="KW-0175">Coiled coil</keyword>
<feature type="compositionally biased region" description="Basic and acidic residues" evidence="2">
    <location>
        <begin position="570"/>
        <end position="588"/>
    </location>
</feature>
<dbReference type="AlphaFoldDB" id="E4YFQ4"/>
<feature type="compositionally biased region" description="Basic residues" evidence="2">
    <location>
        <begin position="111"/>
        <end position="121"/>
    </location>
</feature>
<protein>
    <submittedName>
        <fullName evidence="3">Uncharacterized protein</fullName>
    </submittedName>
</protein>
<evidence type="ECO:0000313" key="3">
    <source>
        <dbReference type="EMBL" id="CBY34328.1"/>
    </source>
</evidence>
<evidence type="ECO:0000256" key="2">
    <source>
        <dbReference type="SAM" id="MobiDB-lite"/>
    </source>
</evidence>
<feature type="compositionally biased region" description="Polar residues" evidence="2">
    <location>
        <begin position="131"/>
        <end position="141"/>
    </location>
</feature>
<feature type="compositionally biased region" description="Polar residues" evidence="2">
    <location>
        <begin position="590"/>
        <end position="606"/>
    </location>
</feature>
<accession>E4YFQ4</accession>
<feature type="region of interest" description="Disordered" evidence="2">
    <location>
        <begin position="570"/>
        <end position="615"/>
    </location>
</feature>
<feature type="compositionally biased region" description="Polar residues" evidence="2">
    <location>
        <begin position="482"/>
        <end position="510"/>
    </location>
</feature>
<dbReference type="Proteomes" id="UP000011014">
    <property type="component" value="Unassembled WGS sequence"/>
</dbReference>
<gene>
    <name evidence="3" type="ORF">GSOID_T00024346001</name>
</gene>
<feature type="coiled-coil region" evidence="1">
    <location>
        <begin position="281"/>
        <end position="356"/>
    </location>
</feature>
<proteinExistence type="predicted"/>
<name>E4YFQ4_OIKDI</name>
<feature type="region of interest" description="Disordered" evidence="2">
    <location>
        <begin position="97"/>
        <end position="178"/>
    </location>
</feature>
<dbReference type="EMBL" id="FN654497">
    <property type="protein sequence ID" value="CBY34328.1"/>
    <property type="molecule type" value="Genomic_DNA"/>
</dbReference>
<evidence type="ECO:0000256" key="1">
    <source>
        <dbReference type="SAM" id="Coils"/>
    </source>
</evidence>
<organism evidence="3">
    <name type="scientific">Oikopleura dioica</name>
    <name type="common">Tunicate</name>
    <dbReference type="NCBI Taxonomy" id="34765"/>
    <lineage>
        <taxon>Eukaryota</taxon>
        <taxon>Metazoa</taxon>
        <taxon>Chordata</taxon>
        <taxon>Tunicata</taxon>
        <taxon>Appendicularia</taxon>
        <taxon>Copelata</taxon>
        <taxon>Oikopleuridae</taxon>
        <taxon>Oikopleura</taxon>
    </lineage>
</organism>
<feature type="region of interest" description="Disordered" evidence="2">
    <location>
        <begin position="464"/>
        <end position="510"/>
    </location>
</feature>
<reference evidence="3" key="1">
    <citation type="journal article" date="2010" name="Science">
        <title>Plasticity of animal genome architecture unmasked by rapid evolution of a pelagic tunicate.</title>
        <authorList>
            <person name="Denoeud F."/>
            <person name="Henriet S."/>
            <person name="Mungpakdee S."/>
            <person name="Aury J.M."/>
            <person name="Da Silva C."/>
            <person name="Brinkmann H."/>
            <person name="Mikhaleva J."/>
            <person name="Olsen L.C."/>
            <person name="Jubin C."/>
            <person name="Canestro C."/>
            <person name="Bouquet J.M."/>
            <person name="Danks G."/>
            <person name="Poulain J."/>
            <person name="Campsteijn C."/>
            <person name="Adamski M."/>
            <person name="Cross I."/>
            <person name="Yadetie F."/>
            <person name="Muffato M."/>
            <person name="Louis A."/>
            <person name="Butcher S."/>
            <person name="Tsagkogeorga G."/>
            <person name="Konrad A."/>
            <person name="Singh S."/>
            <person name="Jensen M.F."/>
            <person name="Cong E.H."/>
            <person name="Eikeseth-Otteraa H."/>
            <person name="Noel B."/>
            <person name="Anthouard V."/>
            <person name="Porcel B.M."/>
            <person name="Kachouri-Lafond R."/>
            <person name="Nishino A."/>
            <person name="Ugolini M."/>
            <person name="Chourrout P."/>
            <person name="Nishida H."/>
            <person name="Aasland R."/>
            <person name="Huzurbazar S."/>
            <person name="Westhof E."/>
            <person name="Delsuc F."/>
            <person name="Lehrach H."/>
            <person name="Reinhardt R."/>
            <person name="Weissenbach J."/>
            <person name="Roy S.W."/>
            <person name="Artiguenave F."/>
            <person name="Postlethwait J.H."/>
            <person name="Manak J.R."/>
            <person name="Thompson E.M."/>
            <person name="Jaillon O."/>
            <person name="Du Pasquier L."/>
            <person name="Boudinot P."/>
            <person name="Liberles D.A."/>
            <person name="Volff J.N."/>
            <person name="Philippe H."/>
            <person name="Lenhard B."/>
            <person name="Roest Crollius H."/>
            <person name="Wincker P."/>
            <person name="Chourrout D."/>
        </authorList>
    </citation>
    <scope>NUCLEOTIDE SEQUENCE [LARGE SCALE GENOMIC DNA]</scope>
</reference>
<feature type="region of interest" description="Disordered" evidence="2">
    <location>
        <begin position="377"/>
        <end position="400"/>
    </location>
</feature>